<dbReference type="EMBL" id="JANFXK010000037">
    <property type="protein sequence ID" value="MCQ4638551.1"/>
    <property type="molecule type" value="Genomic_DNA"/>
</dbReference>
<evidence type="ECO:0000313" key="13">
    <source>
        <dbReference type="Proteomes" id="UP001524502"/>
    </source>
</evidence>
<evidence type="ECO:0000256" key="5">
    <source>
        <dbReference type="ARBA" id="ARBA00022723"/>
    </source>
</evidence>
<dbReference type="RefSeq" id="WP_256133756.1">
    <property type="nucleotide sequence ID" value="NZ_JANFXK010000037.1"/>
</dbReference>
<keyword evidence="5" id="KW-0479">Metal-binding</keyword>
<comment type="catalytic activity">
    <reaction evidence="8">
        <text>adenosine + H2O + H(+) = inosine + NH4(+)</text>
        <dbReference type="Rhea" id="RHEA:24408"/>
        <dbReference type="ChEBI" id="CHEBI:15377"/>
        <dbReference type="ChEBI" id="CHEBI:15378"/>
        <dbReference type="ChEBI" id="CHEBI:16335"/>
        <dbReference type="ChEBI" id="CHEBI:17596"/>
        <dbReference type="ChEBI" id="CHEBI:28938"/>
        <dbReference type="EC" id="3.5.4.4"/>
    </reaction>
    <physiologicalReaction direction="left-to-right" evidence="8">
        <dbReference type="Rhea" id="RHEA:24409"/>
    </physiologicalReaction>
</comment>
<evidence type="ECO:0000256" key="7">
    <source>
        <dbReference type="ARBA" id="ARBA00022833"/>
    </source>
</evidence>
<keyword evidence="7" id="KW-0862">Zinc</keyword>
<evidence type="ECO:0000256" key="3">
    <source>
        <dbReference type="ARBA" id="ARBA00007353"/>
    </source>
</evidence>
<dbReference type="NCBIfam" id="TIGR00726">
    <property type="entry name" value="peptidoglycan editing factor PgeF"/>
    <property type="match status" value="1"/>
</dbReference>
<evidence type="ECO:0000256" key="1">
    <source>
        <dbReference type="ARBA" id="ARBA00000553"/>
    </source>
</evidence>
<comment type="catalytic activity">
    <reaction evidence="9">
        <text>adenosine + phosphate = alpha-D-ribose 1-phosphate + adenine</text>
        <dbReference type="Rhea" id="RHEA:27642"/>
        <dbReference type="ChEBI" id="CHEBI:16335"/>
        <dbReference type="ChEBI" id="CHEBI:16708"/>
        <dbReference type="ChEBI" id="CHEBI:43474"/>
        <dbReference type="ChEBI" id="CHEBI:57720"/>
        <dbReference type="EC" id="2.4.2.1"/>
    </reaction>
    <physiologicalReaction direction="left-to-right" evidence="9">
        <dbReference type="Rhea" id="RHEA:27643"/>
    </physiologicalReaction>
</comment>
<dbReference type="Gene3D" id="3.60.140.10">
    <property type="entry name" value="CNF1/YfiH-like putative cysteine hydrolases"/>
    <property type="match status" value="1"/>
</dbReference>
<dbReference type="PANTHER" id="PTHR30616:SF2">
    <property type="entry name" value="PURINE NUCLEOSIDE PHOSPHORYLASE LACC1"/>
    <property type="match status" value="1"/>
</dbReference>
<dbReference type="Proteomes" id="UP001524502">
    <property type="component" value="Unassembled WGS sequence"/>
</dbReference>
<keyword evidence="6" id="KW-0378">Hydrolase</keyword>
<evidence type="ECO:0000256" key="6">
    <source>
        <dbReference type="ARBA" id="ARBA00022801"/>
    </source>
</evidence>
<comment type="function">
    <text evidence="2">Purine nucleoside enzyme that catalyzes the phosphorolysis of adenosine and inosine nucleosides, yielding D-ribose 1-phosphate and the respective free bases, adenine and hypoxanthine. Also catalyzes the phosphorolysis of S-methyl-5'-thioadenosine into adenine and S-methyl-5-thio-alpha-D-ribose 1-phosphate. Also has adenosine deaminase activity.</text>
</comment>
<comment type="caution">
    <text evidence="12">The sequence shown here is derived from an EMBL/GenBank/DDBJ whole genome shotgun (WGS) entry which is preliminary data.</text>
</comment>
<protein>
    <recommendedName>
        <fullName evidence="11">Purine nucleoside phosphorylase</fullName>
    </recommendedName>
</protein>
<dbReference type="CDD" id="cd16833">
    <property type="entry name" value="YfiH"/>
    <property type="match status" value="1"/>
</dbReference>
<dbReference type="Pfam" id="PF02578">
    <property type="entry name" value="Cu-oxidase_4"/>
    <property type="match status" value="1"/>
</dbReference>
<proteinExistence type="inferred from homology"/>
<dbReference type="InterPro" id="IPR011324">
    <property type="entry name" value="Cytotoxic_necrot_fac-like_cat"/>
</dbReference>
<organism evidence="12 13">
    <name type="scientific">Anaerovorax odorimutans</name>
    <dbReference type="NCBI Taxonomy" id="109327"/>
    <lineage>
        <taxon>Bacteria</taxon>
        <taxon>Bacillati</taxon>
        <taxon>Bacillota</taxon>
        <taxon>Clostridia</taxon>
        <taxon>Peptostreptococcales</taxon>
        <taxon>Anaerovoracaceae</taxon>
        <taxon>Anaerovorax</taxon>
    </lineage>
</organism>
<comment type="catalytic activity">
    <reaction evidence="1">
        <text>inosine + phosphate = alpha-D-ribose 1-phosphate + hypoxanthine</text>
        <dbReference type="Rhea" id="RHEA:27646"/>
        <dbReference type="ChEBI" id="CHEBI:17368"/>
        <dbReference type="ChEBI" id="CHEBI:17596"/>
        <dbReference type="ChEBI" id="CHEBI:43474"/>
        <dbReference type="ChEBI" id="CHEBI:57720"/>
        <dbReference type="EC" id="2.4.2.1"/>
    </reaction>
    <physiologicalReaction direction="left-to-right" evidence="1">
        <dbReference type="Rhea" id="RHEA:27647"/>
    </physiologicalReaction>
</comment>
<dbReference type="PANTHER" id="PTHR30616">
    <property type="entry name" value="UNCHARACTERIZED PROTEIN YFIH"/>
    <property type="match status" value="1"/>
</dbReference>
<evidence type="ECO:0000313" key="12">
    <source>
        <dbReference type="EMBL" id="MCQ4638551.1"/>
    </source>
</evidence>
<dbReference type="InterPro" id="IPR038371">
    <property type="entry name" value="Cu_polyphenol_OxRdtase_sf"/>
</dbReference>
<keyword evidence="4" id="KW-0808">Transferase</keyword>
<accession>A0ABT1RTS9</accession>
<dbReference type="InterPro" id="IPR003730">
    <property type="entry name" value="Cu_polyphenol_OxRdtase"/>
</dbReference>
<evidence type="ECO:0000256" key="4">
    <source>
        <dbReference type="ARBA" id="ARBA00022679"/>
    </source>
</evidence>
<evidence type="ECO:0000256" key="10">
    <source>
        <dbReference type="ARBA" id="ARBA00049893"/>
    </source>
</evidence>
<comment type="catalytic activity">
    <reaction evidence="10">
        <text>S-methyl-5'-thioadenosine + phosphate = 5-(methylsulfanyl)-alpha-D-ribose 1-phosphate + adenine</text>
        <dbReference type="Rhea" id="RHEA:11852"/>
        <dbReference type="ChEBI" id="CHEBI:16708"/>
        <dbReference type="ChEBI" id="CHEBI:17509"/>
        <dbReference type="ChEBI" id="CHEBI:43474"/>
        <dbReference type="ChEBI" id="CHEBI:58533"/>
        <dbReference type="EC" id="2.4.2.28"/>
    </reaction>
    <physiologicalReaction direction="left-to-right" evidence="10">
        <dbReference type="Rhea" id="RHEA:11853"/>
    </physiologicalReaction>
</comment>
<evidence type="ECO:0000256" key="9">
    <source>
        <dbReference type="ARBA" id="ARBA00048968"/>
    </source>
</evidence>
<gene>
    <name evidence="12" type="primary">pgeF</name>
    <name evidence="12" type="ORF">NE619_17625</name>
</gene>
<comment type="similarity">
    <text evidence="3 11">Belongs to the purine nucleoside phosphorylase YfiH/LACC1 family.</text>
</comment>
<keyword evidence="13" id="KW-1185">Reference proteome</keyword>
<reference evidence="12 13" key="1">
    <citation type="submission" date="2022-06" db="EMBL/GenBank/DDBJ databases">
        <title>Isolation of gut microbiota from human fecal samples.</title>
        <authorList>
            <person name="Pamer E.G."/>
            <person name="Barat B."/>
            <person name="Waligurski E."/>
            <person name="Medina S."/>
            <person name="Paddock L."/>
            <person name="Mostad J."/>
        </authorList>
    </citation>
    <scope>NUCLEOTIDE SEQUENCE [LARGE SCALE GENOMIC DNA]</scope>
    <source>
        <strain evidence="12 13">SL.3.17</strain>
    </source>
</reference>
<evidence type="ECO:0000256" key="11">
    <source>
        <dbReference type="RuleBase" id="RU361274"/>
    </source>
</evidence>
<evidence type="ECO:0000256" key="2">
    <source>
        <dbReference type="ARBA" id="ARBA00003215"/>
    </source>
</evidence>
<sequence>MRHELYLEVFQELPKVKGFFSTKYGASEGSPYDRPDVLQQLGLEHAQPVWPVQVHKDRIAVIEQKGNAPIRIPDTDGSITDVPGVLLTTVHADCLPVYLYDPVKGAIGLVHAGWRGTAAGIAPKAAALMEQTFGCKAEDILAHIGPGISSCCFETGPEVLEEFKRNWNFAEEFASPCGEGSEKNYLDLKGINRRQLEEAGLKAKRITASSHCTCCEPEIFCSYRREGGTYRRMGAGLCLL</sequence>
<dbReference type="SUPFAM" id="SSF64438">
    <property type="entry name" value="CNF1/YfiH-like putative cysteine hydrolases"/>
    <property type="match status" value="1"/>
</dbReference>
<evidence type="ECO:0000256" key="8">
    <source>
        <dbReference type="ARBA" id="ARBA00047989"/>
    </source>
</evidence>
<name>A0ABT1RTS9_9FIRM</name>